<evidence type="ECO:0000313" key="2">
    <source>
        <dbReference type="RefSeq" id="XP_073905168.1"/>
    </source>
</evidence>
<organism evidence="1 2">
    <name type="scientific">Castor canadensis</name>
    <name type="common">American beaver</name>
    <dbReference type="NCBI Taxonomy" id="51338"/>
    <lineage>
        <taxon>Eukaryota</taxon>
        <taxon>Metazoa</taxon>
        <taxon>Chordata</taxon>
        <taxon>Craniata</taxon>
        <taxon>Vertebrata</taxon>
        <taxon>Euteleostomi</taxon>
        <taxon>Mammalia</taxon>
        <taxon>Eutheria</taxon>
        <taxon>Euarchontoglires</taxon>
        <taxon>Glires</taxon>
        <taxon>Rodentia</taxon>
        <taxon>Castorimorpha</taxon>
        <taxon>Castoridae</taxon>
        <taxon>Castor</taxon>
    </lineage>
</organism>
<reference evidence="2" key="1">
    <citation type="submission" date="2025-08" db="UniProtKB">
        <authorList>
            <consortium name="RefSeq"/>
        </authorList>
    </citation>
    <scope>IDENTIFICATION</scope>
</reference>
<gene>
    <name evidence="2" type="primary">Tpo</name>
</gene>
<accession>A0AC58KJV7</accession>
<keyword evidence="2" id="KW-0575">Peroxidase</keyword>
<protein>
    <submittedName>
        <fullName evidence="2">Thyroid peroxidase</fullName>
    </submittedName>
</protein>
<dbReference type="Proteomes" id="UP001732720">
    <property type="component" value="Chromosome 12"/>
</dbReference>
<keyword evidence="2" id="KW-0560">Oxidoreductase</keyword>
<dbReference type="RefSeq" id="XP_073905168.1">
    <property type="nucleotide sequence ID" value="XM_074049067.1"/>
</dbReference>
<name>A0AC58KJV7_CASCN</name>
<keyword evidence="1" id="KW-1185">Reference proteome</keyword>
<proteinExistence type="predicted"/>
<sequence length="931" mass="102286">MKMPTALAVMLAVASTGIFFAFILTAKELLWGKTGKSHVTSIVEASRLMVDNAFYSTMKRNLKRREVASPAELLSFSKLPEPTSRAMSRAAEILETSIQTMKNKQSRHPTDVLSEELLNLIANLSGCLPHMLPPKCPDTCLANKYRHITGACNNRDHPRWGASNTALARWLPPVYEDGFSQPRGWNPTFLYNGFPLPPVREVTRHIIQVSNEAVTEDDQYSDFLTAWGQYIDHDIALTPQSTSTTAFSGGADCLLTCENQNPCFPIQLPANSWPTAGAACLPFYRSSAACGTGDQGALLGNLSAANSRQQMNSLTSFLDASTVYGSSAAAEKLLRNWTSAAGQLRVNARHRDAGRALLPFGPPRAPAACAPPPAPSAPPPGAPRAPCFLAGDGRASEVPALAAVHTLWLREHNRLAAALKALNAHWSADNVYQEARKLVGALHQIITMRDYVPRILGPEAFGQYVGPYEGYDSTVNPTVSNVFSTAAFRFGHATVHPLVRRLDADFQDHAGLPRLQLHDGFFSPWRLIQEGGVDPVVRGLLARPAKLQVQEQLMNEDLTERLFVLSSSGTLDLASLNLQRGRDHGLPGYNEWREFCGLPRLDTPADLSRAIANRSVVNKIMDLYKHPDNIDVWLGGLVENLLPRARTGPLFACLIGKQMKALRDGDRFWWENSLVFTEAQRRELKKHSLSRVICDNTGLTRVPVDAFHTAEFPQDFESCDNIPSMDLEVWRETFQQDDKCGFPEEVDNGDFVHCDEAGQRVLVYSCHHGYELQGQEQVTCTQDGWDFQPPVCKDVNECADPTHPPCHPSATCKNTKGSFQCVCTDPYVLAEDGRTCVDSGRLPRASWVSIVLGAILVGGLASLTWMVICRWTHSDTKATLPITGRDVSATAQSGCKKCLERRLTPPRAAARKAEQVGSQEPACGSQVLLCE</sequence>
<evidence type="ECO:0000313" key="1">
    <source>
        <dbReference type="Proteomes" id="UP001732720"/>
    </source>
</evidence>